<keyword evidence="3" id="KW-0472">Membrane</keyword>
<gene>
    <name evidence="5" type="ORF">L207DRAFT_556424</name>
</gene>
<dbReference type="Pfam" id="PF00722">
    <property type="entry name" value="Glyco_hydro_16"/>
    <property type="match status" value="1"/>
</dbReference>
<dbReference type="InterPro" id="IPR013320">
    <property type="entry name" value="ConA-like_dom_sf"/>
</dbReference>
<dbReference type="PROSITE" id="PS51762">
    <property type="entry name" value="GH16_2"/>
    <property type="match status" value="1"/>
</dbReference>
<evidence type="ECO:0000313" key="5">
    <source>
        <dbReference type="EMBL" id="PMD35840.1"/>
    </source>
</evidence>
<accession>A0A2J6RBF0</accession>
<dbReference type="STRING" id="1149755.A0A2J6RBF0"/>
<dbReference type="InterPro" id="IPR000757">
    <property type="entry name" value="Beta-glucanase-like"/>
</dbReference>
<protein>
    <submittedName>
        <fullName evidence="5">Glycoside hydrolase family 16 protein</fullName>
    </submittedName>
</protein>
<reference evidence="5 6" key="1">
    <citation type="submission" date="2016-04" db="EMBL/GenBank/DDBJ databases">
        <title>A degradative enzymes factory behind the ericoid mycorrhizal symbiosis.</title>
        <authorList>
            <consortium name="DOE Joint Genome Institute"/>
            <person name="Martino E."/>
            <person name="Morin E."/>
            <person name="Grelet G."/>
            <person name="Kuo A."/>
            <person name="Kohler A."/>
            <person name="Daghino S."/>
            <person name="Barry K."/>
            <person name="Choi C."/>
            <person name="Cichocki N."/>
            <person name="Clum A."/>
            <person name="Copeland A."/>
            <person name="Hainaut M."/>
            <person name="Haridas S."/>
            <person name="Labutti K."/>
            <person name="Lindquist E."/>
            <person name="Lipzen A."/>
            <person name="Khouja H.-R."/>
            <person name="Murat C."/>
            <person name="Ohm R."/>
            <person name="Olson A."/>
            <person name="Spatafora J."/>
            <person name="Veneault-Fourrey C."/>
            <person name="Henrissat B."/>
            <person name="Grigoriev I."/>
            <person name="Martin F."/>
            <person name="Perotto S."/>
        </authorList>
    </citation>
    <scope>NUCLEOTIDE SEQUENCE [LARGE SCALE GENOMIC DNA]</scope>
    <source>
        <strain evidence="5 6">F</strain>
    </source>
</reference>
<feature type="region of interest" description="Disordered" evidence="2">
    <location>
        <begin position="1"/>
        <end position="27"/>
    </location>
</feature>
<dbReference type="EMBL" id="KZ613951">
    <property type="protein sequence ID" value="PMD35840.1"/>
    <property type="molecule type" value="Genomic_DNA"/>
</dbReference>
<feature type="domain" description="GH16" evidence="4">
    <location>
        <begin position="90"/>
        <end position="441"/>
    </location>
</feature>
<evidence type="ECO:0000256" key="3">
    <source>
        <dbReference type="SAM" id="Phobius"/>
    </source>
</evidence>
<dbReference type="AlphaFoldDB" id="A0A2J6RBF0"/>
<sequence>MNRLSLDLGSPDRVKTPSISVRGRSRPASIQSKNLTITSRPQRRFKSARLTGEYEKPWTETPIKRRKYDYYIFWGGCLIGLIAGAFMCYEAWSGVPNNTYCLILEDDFSNINTDIWTHEIQRGGYGTGSFDWTTSDPENSFTDAEGLHIVPTLTLNSTNITLAELLDNYVLNLTTSGECTSTDPYSSCSIRSNKTTGDIINPVRSARLTTRGKKTLRYGKVEVVAKMPVGDWLWPAIWMMPQDSVYGPWPASGEIDIAESRGNSGATFPDGRDSIGSALHWAPVPAADAFWRTQGKHNIRRTDYSESFRTYGLEWSEKYLFTYIDNRLLQVFFINFQTKYDGMWDRGNFGAAIVNHSALHDPWSQTGHRNTPFDQDFYLILNVAVGGTNGYFPDGVDSKPWGDQSYTAPLQFFDAQDIWLPTWGNGTTRGMTVKSVKMWSEGACK</sequence>
<dbReference type="GO" id="GO:0005975">
    <property type="term" value="P:carbohydrate metabolic process"/>
    <property type="evidence" value="ECO:0007669"/>
    <property type="project" value="InterPro"/>
</dbReference>
<dbReference type="OrthoDB" id="4781at2759"/>
<dbReference type="PANTHER" id="PTHR10963">
    <property type="entry name" value="GLYCOSYL HYDROLASE-RELATED"/>
    <property type="match status" value="1"/>
</dbReference>
<keyword evidence="5" id="KW-0378">Hydrolase</keyword>
<name>A0A2J6RBF0_HYAVF</name>
<comment type="similarity">
    <text evidence="1">Belongs to the glycosyl hydrolase 16 family.</text>
</comment>
<proteinExistence type="inferred from homology"/>
<evidence type="ECO:0000313" key="6">
    <source>
        <dbReference type="Proteomes" id="UP000235786"/>
    </source>
</evidence>
<keyword evidence="3" id="KW-0812">Transmembrane</keyword>
<dbReference type="FunFam" id="2.60.120.200:FF:000178">
    <property type="entry name" value="Glycoside hydrolase family 16 protein"/>
    <property type="match status" value="1"/>
</dbReference>
<feature type="transmembrane region" description="Helical" evidence="3">
    <location>
        <begin position="71"/>
        <end position="92"/>
    </location>
</feature>
<evidence type="ECO:0000256" key="2">
    <source>
        <dbReference type="SAM" id="MobiDB-lite"/>
    </source>
</evidence>
<evidence type="ECO:0000259" key="4">
    <source>
        <dbReference type="PROSITE" id="PS51762"/>
    </source>
</evidence>
<dbReference type="PANTHER" id="PTHR10963:SF55">
    <property type="entry name" value="GLYCOSIDE HYDROLASE FAMILY 16 PROTEIN"/>
    <property type="match status" value="1"/>
</dbReference>
<dbReference type="Proteomes" id="UP000235786">
    <property type="component" value="Unassembled WGS sequence"/>
</dbReference>
<evidence type="ECO:0000256" key="1">
    <source>
        <dbReference type="ARBA" id="ARBA00006865"/>
    </source>
</evidence>
<dbReference type="InterPro" id="IPR050546">
    <property type="entry name" value="Glycosyl_Hydrlase_16"/>
</dbReference>
<keyword evidence="6" id="KW-1185">Reference proteome</keyword>
<dbReference type="Gene3D" id="2.60.120.200">
    <property type="match status" value="1"/>
</dbReference>
<dbReference type="SUPFAM" id="SSF49899">
    <property type="entry name" value="Concanavalin A-like lectins/glucanases"/>
    <property type="match status" value="1"/>
</dbReference>
<keyword evidence="3" id="KW-1133">Transmembrane helix</keyword>
<dbReference type="GO" id="GO:0004553">
    <property type="term" value="F:hydrolase activity, hydrolyzing O-glycosyl compounds"/>
    <property type="evidence" value="ECO:0007669"/>
    <property type="project" value="InterPro"/>
</dbReference>
<organism evidence="5 6">
    <name type="scientific">Hyaloscypha variabilis (strain UAMH 11265 / GT02V1 / F)</name>
    <name type="common">Meliniomyces variabilis</name>
    <dbReference type="NCBI Taxonomy" id="1149755"/>
    <lineage>
        <taxon>Eukaryota</taxon>
        <taxon>Fungi</taxon>
        <taxon>Dikarya</taxon>
        <taxon>Ascomycota</taxon>
        <taxon>Pezizomycotina</taxon>
        <taxon>Leotiomycetes</taxon>
        <taxon>Helotiales</taxon>
        <taxon>Hyaloscyphaceae</taxon>
        <taxon>Hyaloscypha</taxon>
        <taxon>Hyaloscypha variabilis</taxon>
    </lineage>
</organism>